<keyword evidence="8 9" id="KW-0119">Carbohydrate metabolism</keyword>
<dbReference type="InterPro" id="IPR011877">
    <property type="entry name" value="Ribokinase"/>
</dbReference>
<comment type="similarity">
    <text evidence="9">Belongs to the carbohydrate kinase PfkB family. Ribokinase subfamily.</text>
</comment>
<feature type="binding site" evidence="9">
    <location>
        <begin position="10"/>
        <end position="12"/>
    </location>
    <ligand>
        <name>substrate</name>
    </ligand>
</feature>
<dbReference type="Proteomes" id="UP000657421">
    <property type="component" value="Unassembled WGS sequence"/>
</dbReference>
<feature type="binding site" evidence="9">
    <location>
        <begin position="38"/>
        <end position="42"/>
    </location>
    <ligand>
        <name>substrate</name>
    </ligand>
</feature>
<keyword evidence="4 9" id="KW-0418">Kinase</keyword>
<dbReference type="Pfam" id="PF00294">
    <property type="entry name" value="PfkB"/>
    <property type="match status" value="1"/>
</dbReference>
<feature type="binding site" evidence="9">
    <location>
        <position position="179"/>
    </location>
    <ligand>
        <name>ATP</name>
        <dbReference type="ChEBI" id="CHEBI:30616"/>
    </ligand>
</feature>
<dbReference type="PANTHER" id="PTHR10584:SF166">
    <property type="entry name" value="RIBOKINASE"/>
    <property type="match status" value="1"/>
</dbReference>
<name>A0ABR7N8M0_9FIRM</name>
<accession>A0ABR7N8M0</accession>
<evidence type="ECO:0000256" key="3">
    <source>
        <dbReference type="ARBA" id="ARBA00022741"/>
    </source>
</evidence>
<evidence type="ECO:0000256" key="7">
    <source>
        <dbReference type="ARBA" id="ARBA00022958"/>
    </source>
</evidence>
<feature type="binding site" evidence="9">
    <location>
        <position position="282"/>
    </location>
    <ligand>
        <name>K(+)</name>
        <dbReference type="ChEBI" id="CHEBI:29103"/>
    </ligand>
</feature>
<sequence length="297" mass="32054">MKVINFGSLNVDYVYKVDHFLQPGETCAALKREVCSGGKGLNQSVALAKAGVSVYHAGYAGSDGRFLVELMKEKGVMTDYIRNSEESNGHAIIQVDEKGQNCILLHPGTNHLLTEAYIDEILAFADKDDVILVQNETNLVGEIVRRAAEKGLRVAMNAAPMGEEVRSYPLEKLSWLFVNEIEGGMLSNETDPDKILRKLKENYPKTEIVLTLGGDGAAVAGPDGIYRCSAFHVKPIDTTAAGDTFTGFYLEGRLKGKDITASAKWASAASAIAIQRPGAADSIPSASEVKKETELLC</sequence>
<evidence type="ECO:0000256" key="4">
    <source>
        <dbReference type="ARBA" id="ARBA00022777"/>
    </source>
</evidence>
<keyword evidence="12" id="KW-1185">Reference proteome</keyword>
<keyword evidence="7 9" id="KW-0630">Potassium</keyword>
<feature type="binding site" evidence="9">
    <location>
        <begin position="242"/>
        <end position="243"/>
    </location>
    <ligand>
        <name>ATP</name>
        <dbReference type="ChEBI" id="CHEBI:30616"/>
    </ligand>
</feature>
<dbReference type="SUPFAM" id="SSF53613">
    <property type="entry name" value="Ribokinase-like"/>
    <property type="match status" value="1"/>
</dbReference>
<gene>
    <name evidence="9" type="primary">rbsK</name>
    <name evidence="11" type="ORF">H8716_06570</name>
</gene>
<dbReference type="EC" id="2.7.1.15" evidence="9"/>
<dbReference type="PRINTS" id="PR00990">
    <property type="entry name" value="RIBOKINASE"/>
</dbReference>
<dbReference type="RefSeq" id="WP_249307778.1">
    <property type="nucleotide sequence ID" value="NZ_JACRSZ010000005.1"/>
</dbReference>
<comment type="caution">
    <text evidence="11">The sequence shown here is derived from an EMBL/GenBank/DDBJ whole genome shotgun (WGS) entry which is preliminary data.</text>
</comment>
<comment type="pathway">
    <text evidence="9">Carbohydrate metabolism; D-ribose degradation; D-ribose 5-phosphate from beta-D-ribopyranose: step 2/2.</text>
</comment>
<feature type="binding site" evidence="9">
    <location>
        <position position="136"/>
    </location>
    <ligand>
        <name>substrate</name>
    </ligand>
</feature>
<evidence type="ECO:0000313" key="12">
    <source>
        <dbReference type="Proteomes" id="UP000657421"/>
    </source>
</evidence>
<dbReference type="Gene3D" id="3.40.1190.20">
    <property type="match status" value="1"/>
</dbReference>
<evidence type="ECO:0000256" key="9">
    <source>
        <dbReference type="HAMAP-Rule" id="MF_01987"/>
    </source>
</evidence>
<feature type="binding site" evidence="9">
    <location>
        <position position="243"/>
    </location>
    <ligand>
        <name>substrate</name>
    </ligand>
</feature>
<evidence type="ECO:0000259" key="10">
    <source>
        <dbReference type="Pfam" id="PF00294"/>
    </source>
</evidence>
<dbReference type="InterPro" id="IPR002139">
    <property type="entry name" value="Ribo/fructo_kinase"/>
</dbReference>
<proteinExistence type="inferred from homology"/>
<comment type="cofactor">
    <cofactor evidence="9">
        <name>Mg(2+)</name>
        <dbReference type="ChEBI" id="CHEBI:18420"/>
    </cofactor>
    <text evidence="9">Requires a divalent cation, most likely magnesium in vivo, as an electrophilic catalyst to aid phosphoryl group transfer. It is the chelate of the metal and the nucleotide that is the actual substrate.</text>
</comment>
<evidence type="ECO:0000256" key="8">
    <source>
        <dbReference type="ARBA" id="ARBA00023277"/>
    </source>
</evidence>
<reference evidence="11 12" key="1">
    <citation type="submission" date="2020-08" db="EMBL/GenBank/DDBJ databases">
        <title>Genome public.</title>
        <authorList>
            <person name="Liu C."/>
            <person name="Sun Q."/>
        </authorList>
    </citation>
    <scope>NUCLEOTIDE SEQUENCE [LARGE SCALE GENOMIC DNA]</scope>
    <source>
        <strain evidence="11 12">NSJ-46</strain>
    </source>
</reference>
<feature type="binding site" evidence="9">
    <location>
        <position position="239"/>
    </location>
    <ligand>
        <name>K(+)</name>
        <dbReference type="ChEBI" id="CHEBI:29103"/>
    </ligand>
</feature>
<keyword evidence="6 9" id="KW-0460">Magnesium</keyword>
<protein>
    <recommendedName>
        <fullName evidence="9">Ribokinase</fullName>
        <shortName evidence="9">RK</shortName>
        <ecNumber evidence="9">2.7.1.15</ecNumber>
    </recommendedName>
</protein>
<dbReference type="HAMAP" id="MF_01987">
    <property type="entry name" value="Ribokinase"/>
    <property type="match status" value="1"/>
</dbReference>
<comment type="caution">
    <text evidence="9">Lacks conserved residue(s) required for the propagation of feature annotation.</text>
</comment>
<keyword evidence="5 9" id="KW-0067">ATP-binding</keyword>
<keyword evidence="1 9" id="KW-0808">Transferase</keyword>
<comment type="subunit">
    <text evidence="9">Homodimer.</text>
</comment>
<evidence type="ECO:0000256" key="2">
    <source>
        <dbReference type="ARBA" id="ARBA00022723"/>
    </source>
</evidence>
<dbReference type="InterPro" id="IPR011611">
    <property type="entry name" value="PfkB_dom"/>
</dbReference>
<comment type="catalytic activity">
    <reaction evidence="9">
        <text>D-ribose + ATP = D-ribose 5-phosphate + ADP + H(+)</text>
        <dbReference type="Rhea" id="RHEA:13697"/>
        <dbReference type="ChEBI" id="CHEBI:15378"/>
        <dbReference type="ChEBI" id="CHEBI:30616"/>
        <dbReference type="ChEBI" id="CHEBI:47013"/>
        <dbReference type="ChEBI" id="CHEBI:78346"/>
        <dbReference type="ChEBI" id="CHEBI:456216"/>
        <dbReference type="EC" id="2.7.1.15"/>
    </reaction>
</comment>
<feature type="binding site" evidence="9">
    <location>
        <position position="278"/>
    </location>
    <ligand>
        <name>K(+)</name>
        <dbReference type="ChEBI" id="CHEBI:29103"/>
    </ligand>
</feature>
<dbReference type="CDD" id="cd01174">
    <property type="entry name" value="ribokinase"/>
    <property type="match status" value="1"/>
</dbReference>
<evidence type="ECO:0000256" key="6">
    <source>
        <dbReference type="ARBA" id="ARBA00022842"/>
    </source>
</evidence>
<dbReference type="InterPro" id="IPR029056">
    <property type="entry name" value="Ribokinase-like"/>
</dbReference>
<organism evidence="11 12">
    <name type="scientific">Jingyaoa shaoxingensis</name>
    <dbReference type="NCBI Taxonomy" id="2763671"/>
    <lineage>
        <taxon>Bacteria</taxon>
        <taxon>Bacillati</taxon>
        <taxon>Bacillota</taxon>
        <taxon>Clostridia</taxon>
        <taxon>Lachnospirales</taxon>
        <taxon>Lachnospiraceae</taxon>
        <taxon>Jingyaoa</taxon>
    </lineage>
</organism>
<dbReference type="PANTHER" id="PTHR10584">
    <property type="entry name" value="SUGAR KINASE"/>
    <property type="match status" value="1"/>
</dbReference>
<feature type="binding site" evidence="9">
    <location>
        <position position="273"/>
    </location>
    <ligand>
        <name>K(+)</name>
        <dbReference type="ChEBI" id="CHEBI:29103"/>
    </ligand>
</feature>
<feature type="active site" description="Proton acceptor" evidence="9">
    <location>
        <position position="243"/>
    </location>
</feature>
<feature type="binding site" evidence="9">
    <location>
        <position position="276"/>
    </location>
    <ligand>
        <name>K(+)</name>
        <dbReference type="ChEBI" id="CHEBI:29103"/>
    </ligand>
</feature>
<feature type="domain" description="Carbohydrate kinase PfkB" evidence="10">
    <location>
        <begin position="3"/>
        <end position="285"/>
    </location>
</feature>
<dbReference type="EMBL" id="JACRSZ010000005">
    <property type="protein sequence ID" value="MBC8572749.1"/>
    <property type="molecule type" value="Genomic_DNA"/>
</dbReference>
<evidence type="ECO:0000256" key="5">
    <source>
        <dbReference type="ARBA" id="ARBA00022840"/>
    </source>
</evidence>
<keyword evidence="3 9" id="KW-0547">Nucleotide-binding</keyword>
<feature type="binding site" evidence="9">
    <location>
        <position position="237"/>
    </location>
    <ligand>
        <name>K(+)</name>
        <dbReference type="ChEBI" id="CHEBI:29103"/>
    </ligand>
</feature>
<comment type="activity regulation">
    <text evidence="9">Activated by a monovalent cation that binds near, but not in, the active site. The most likely occupant of the site in vivo is potassium. Ion binding induces a conformational change that may alter substrate affinity.</text>
</comment>
<evidence type="ECO:0000256" key="1">
    <source>
        <dbReference type="ARBA" id="ARBA00022679"/>
    </source>
</evidence>
<evidence type="ECO:0000313" key="11">
    <source>
        <dbReference type="EMBL" id="MBC8572749.1"/>
    </source>
</evidence>
<comment type="function">
    <text evidence="9">Catalyzes the phosphorylation of ribose at O-5 in a reaction requiring ATP and magnesium. The resulting D-ribose-5-phosphate can then be used either for sythesis of nucleotides, histidine, and tryptophan, or as a component of the pentose phosphate pathway.</text>
</comment>
<comment type="subcellular location">
    <subcellularLocation>
        <location evidence="9">Cytoplasm</location>
    </subcellularLocation>
</comment>
<feature type="binding site" evidence="9">
    <location>
        <begin position="211"/>
        <end position="216"/>
    </location>
    <ligand>
        <name>ATP</name>
        <dbReference type="ChEBI" id="CHEBI:30616"/>
    </ligand>
</feature>
<keyword evidence="9" id="KW-0963">Cytoplasm</keyword>
<keyword evidence="2 9" id="KW-0479">Metal-binding</keyword>